<keyword evidence="9" id="KW-1185">Reference proteome</keyword>
<protein>
    <submittedName>
        <fullName evidence="8">ABC transporter permease</fullName>
    </submittedName>
</protein>
<organism evidence="8 9">
    <name type="scientific">Natrarchaeobius chitinivorans</name>
    <dbReference type="NCBI Taxonomy" id="1679083"/>
    <lineage>
        <taxon>Archaea</taxon>
        <taxon>Methanobacteriati</taxon>
        <taxon>Methanobacteriota</taxon>
        <taxon>Stenosarchaea group</taxon>
        <taxon>Halobacteria</taxon>
        <taxon>Halobacteriales</taxon>
        <taxon>Natrialbaceae</taxon>
        <taxon>Natrarchaeobius</taxon>
    </lineage>
</organism>
<evidence type="ECO:0000256" key="6">
    <source>
        <dbReference type="SAM" id="Phobius"/>
    </source>
</evidence>
<evidence type="ECO:0000256" key="5">
    <source>
        <dbReference type="ARBA" id="ARBA00023136"/>
    </source>
</evidence>
<proteinExistence type="predicted"/>
<dbReference type="PANTHER" id="PTHR43738:SF2">
    <property type="entry name" value="ABC TRANSPORTER PERMEASE"/>
    <property type="match status" value="1"/>
</dbReference>
<dbReference type="InterPro" id="IPR051125">
    <property type="entry name" value="ABC-4/HrtB_transporter"/>
</dbReference>
<comment type="caution">
    <text evidence="8">The sequence shown here is derived from an EMBL/GenBank/DDBJ whole genome shotgun (WGS) entry which is preliminary data.</text>
</comment>
<feature type="transmembrane region" description="Helical" evidence="6">
    <location>
        <begin position="371"/>
        <end position="394"/>
    </location>
</feature>
<dbReference type="OrthoDB" id="170372at2157"/>
<dbReference type="Pfam" id="PF02687">
    <property type="entry name" value="FtsX"/>
    <property type="match status" value="1"/>
</dbReference>
<evidence type="ECO:0000256" key="4">
    <source>
        <dbReference type="ARBA" id="ARBA00022989"/>
    </source>
</evidence>
<feature type="transmembrane region" description="Helical" evidence="6">
    <location>
        <begin position="275"/>
        <end position="296"/>
    </location>
</feature>
<keyword evidence="3 6" id="KW-0812">Transmembrane</keyword>
<keyword evidence="5 6" id="KW-0472">Membrane</keyword>
<feature type="transmembrane region" description="Helical" evidence="6">
    <location>
        <begin position="329"/>
        <end position="350"/>
    </location>
</feature>
<feature type="domain" description="ABC3 transporter permease C-terminal" evidence="7">
    <location>
        <begin position="283"/>
        <end position="396"/>
    </location>
</feature>
<evidence type="ECO:0000313" key="9">
    <source>
        <dbReference type="Proteomes" id="UP000281431"/>
    </source>
</evidence>
<dbReference type="AlphaFoldDB" id="A0A3N6ME85"/>
<comment type="subcellular location">
    <subcellularLocation>
        <location evidence="1">Cell membrane</location>
        <topology evidence="1">Multi-pass membrane protein</topology>
    </subcellularLocation>
</comment>
<sequence length="405" mass="42486">MSIRTRLTRIVGFLSVGVRRTVARATATDRQRVQFTVLGVAATIALLVVVTGIGVGLATGTTVYDDDVDYWIVPETDGERSLLVATDQPQFGSVHETNDRIRSYEGVDVTSPVLAEVLRIERDDRSEFVLVVGVVNAPGLESVAGVSTDALSHDDPHYANGTYDGEWTGEVVLSSGAAGLLDAERGDEIAIEGEERFAVHDVDEGSSAGGNVPVAVVQLSELQTLTGASEHDQADQFVVGTTTPAVRDDLEGVYPTSEVLTRGELTATQVADSDLSLALALTALVVAISIGTLFVLTTTGLEIVADRNQLATMSTLGITTRSQLTLTGVQTVIVTAIGGLVGSVGGLGVIRVVNEIATRTVTTEPIAVSHYLFVVYGTVVALAVGMLSLPYVMLLTRHVTGGVPE</sequence>
<evidence type="ECO:0000256" key="1">
    <source>
        <dbReference type="ARBA" id="ARBA00004651"/>
    </source>
</evidence>
<gene>
    <name evidence="8" type="ORF">EA472_02945</name>
</gene>
<feature type="transmembrane region" description="Helical" evidence="6">
    <location>
        <begin position="35"/>
        <end position="58"/>
    </location>
</feature>
<dbReference type="PANTHER" id="PTHR43738">
    <property type="entry name" value="ABC TRANSPORTER, MEMBRANE PROTEIN"/>
    <property type="match status" value="1"/>
</dbReference>
<reference evidence="8 9" key="1">
    <citation type="submission" date="2018-10" db="EMBL/GenBank/DDBJ databases">
        <title>Natrarchaeobius chitinivorans gen. nov., sp. nov., and Natrarchaeobius haloalkaliphilus sp. nov., alkaliphilic, chitin-utilizing haloarchaea from hypersaline alkaline lakes.</title>
        <authorList>
            <person name="Sorokin D.Y."/>
            <person name="Elcheninov A.G."/>
            <person name="Kostrikina N.A."/>
            <person name="Bale N.J."/>
            <person name="Sinninghe Damste J.S."/>
            <person name="Khijniak T.V."/>
            <person name="Kublanov I.V."/>
            <person name="Toshchakov S.V."/>
        </authorList>
    </citation>
    <scope>NUCLEOTIDE SEQUENCE [LARGE SCALE GENOMIC DNA]</scope>
    <source>
        <strain evidence="8 9">AArcht7</strain>
    </source>
</reference>
<dbReference type="InterPro" id="IPR003838">
    <property type="entry name" value="ABC3_permease_C"/>
</dbReference>
<evidence type="ECO:0000259" key="7">
    <source>
        <dbReference type="Pfam" id="PF02687"/>
    </source>
</evidence>
<dbReference type="EMBL" id="REFZ01000002">
    <property type="protein sequence ID" value="RQH02274.1"/>
    <property type="molecule type" value="Genomic_DNA"/>
</dbReference>
<keyword evidence="2" id="KW-1003">Cell membrane</keyword>
<name>A0A3N6ME85_NATCH</name>
<accession>A0A3N6ME85</accession>
<dbReference type="Proteomes" id="UP000281431">
    <property type="component" value="Unassembled WGS sequence"/>
</dbReference>
<keyword evidence="4 6" id="KW-1133">Transmembrane helix</keyword>
<evidence type="ECO:0000256" key="3">
    <source>
        <dbReference type="ARBA" id="ARBA00022692"/>
    </source>
</evidence>
<evidence type="ECO:0000256" key="2">
    <source>
        <dbReference type="ARBA" id="ARBA00022475"/>
    </source>
</evidence>
<evidence type="ECO:0000313" key="8">
    <source>
        <dbReference type="EMBL" id="RQH02274.1"/>
    </source>
</evidence>
<dbReference type="GO" id="GO:0005886">
    <property type="term" value="C:plasma membrane"/>
    <property type="evidence" value="ECO:0007669"/>
    <property type="project" value="UniProtKB-SubCell"/>
</dbReference>